<keyword evidence="2" id="KW-0805">Transcription regulation</keyword>
<keyword evidence="5" id="KW-0539">Nucleus</keyword>
<evidence type="ECO:0000256" key="2">
    <source>
        <dbReference type="ARBA" id="ARBA00023015"/>
    </source>
</evidence>
<evidence type="ECO:0000256" key="1">
    <source>
        <dbReference type="ARBA" id="ARBA00004123"/>
    </source>
</evidence>
<dbReference type="STRING" id="331657.A0A4V5NIK4"/>
<organism evidence="8 9">
    <name type="scientific">Cryomyces minteri</name>
    <dbReference type="NCBI Taxonomy" id="331657"/>
    <lineage>
        <taxon>Eukaryota</taxon>
        <taxon>Fungi</taxon>
        <taxon>Dikarya</taxon>
        <taxon>Ascomycota</taxon>
        <taxon>Pezizomycotina</taxon>
        <taxon>Dothideomycetes</taxon>
        <taxon>Dothideomycetes incertae sedis</taxon>
        <taxon>Cryomyces</taxon>
    </lineage>
</organism>
<dbReference type="PANTHER" id="PTHR47540:SF2">
    <property type="entry name" value="ZN(II)2CYS6 TRANSCRIPTION FACTOR (EUROFUNG)"/>
    <property type="match status" value="1"/>
</dbReference>
<dbReference type="CDD" id="cd12148">
    <property type="entry name" value="fungal_TF_MHR"/>
    <property type="match status" value="1"/>
</dbReference>
<feature type="transmembrane region" description="Helical" evidence="6">
    <location>
        <begin position="181"/>
        <end position="203"/>
    </location>
</feature>
<protein>
    <recommendedName>
        <fullName evidence="7">Xylanolytic transcriptional activator regulatory domain-containing protein</fullName>
    </recommendedName>
</protein>
<evidence type="ECO:0000256" key="3">
    <source>
        <dbReference type="ARBA" id="ARBA00023125"/>
    </source>
</evidence>
<dbReference type="Proteomes" id="UP000308768">
    <property type="component" value="Unassembled WGS sequence"/>
</dbReference>
<keyword evidence="6" id="KW-0812">Transmembrane</keyword>
<evidence type="ECO:0000256" key="4">
    <source>
        <dbReference type="ARBA" id="ARBA00023163"/>
    </source>
</evidence>
<keyword evidence="3" id="KW-0238">DNA-binding</keyword>
<gene>
    <name evidence="8" type="ORF">B0A49_00048</name>
</gene>
<keyword evidence="9" id="KW-1185">Reference proteome</keyword>
<reference evidence="8 9" key="1">
    <citation type="submission" date="2017-03" db="EMBL/GenBank/DDBJ databases">
        <title>Genomes of endolithic fungi from Antarctica.</title>
        <authorList>
            <person name="Coleine C."/>
            <person name="Masonjones S."/>
            <person name="Stajich J.E."/>
        </authorList>
    </citation>
    <scope>NUCLEOTIDE SEQUENCE [LARGE SCALE GENOMIC DNA]</scope>
    <source>
        <strain evidence="8 9">CCFEE 5187</strain>
    </source>
</reference>
<evidence type="ECO:0000313" key="8">
    <source>
        <dbReference type="EMBL" id="TKA82449.1"/>
    </source>
</evidence>
<dbReference type="AlphaFoldDB" id="A0A4V5NIK4"/>
<dbReference type="PANTHER" id="PTHR47540">
    <property type="entry name" value="THIAMINE REPRESSIBLE GENES REGULATORY PROTEIN THI5"/>
    <property type="match status" value="1"/>
</dbReference>
<evidence type="ECO:0000259" key="7">
    <source>
        <dbReference type="Pfam" id="PF04082"/>
    </source>
</evidence>
<dbReference type="InterPro" id="IPR051711">
    <property type="entry name" value="Stress_Response_Reg"/>
</dbReference>
<proteinExistence type="predicted"/>
<comment type="subcellular location">
    <subcellularLocation>
        <location evidence="1">Nucleus</location>
    </subcellularLocation>
</comment>
<keyword evidence="6" id="KW-0472">Membrane</keyword>
<name>A0A4V5NIK4_9PEZI</name>
<keyword evidence="4" id="KW-0804">Transcription</keyword>
<evidence type="ECO:0000256" key="6">
    <source>
        <dbReference type="SAM" id="Phobius"/>
    </source>
</evidence>
<feature type="domain" description="Xylanolytic transcriptional activator regulatory" evidence="7">
    <location>
        <begin position="1"/>
        <end position="95"/>
    </location>
</feature>
<dbReference type="InterPro" id="IPR007219">
    <property type="entry name" value="XnlR_reg_dom"/>
</dbReference>
<dbReference type="OrthoDB" id="3037908at2759"/>
<evidence type="ECO:0000313" key="9">
    <source>
        <dbReference type="Proteomes" id="UP000308768"/>
    </source>
</evidence>
<dbReference type="GO" id="GO:0006351">
    <property type="term" value="P:DNA-templated transcription"/>
    <property type="evidence" value="ECO:0007669"/>
    <property type="project" value="InterPro"/>
</dbReference>
<dbReference type="GO" id="GO:0008270">
    <property type="term" value="F:zinc ion binding"/>
    <property type="evidence" value="ECO:0007669"/>
    <property type="project" value="InterPro"/>
</dbReference>
<dbReference type="GO" id="GO:0045944">
    <property type="term" value="P:positive regulation of transcription by RNA polymerase II"/>
    <property type="evidence" value="ECO:0007669"/>
    <property type="project" value="TreeGrafter"/>
</dbReference>
<accession>A0A4V5NIK4</accession>
<dbReference type="Pfam" id="PF04082">
    <property type="entry name" value="Fungal_trans"/>
    <property type="match status" value="1"/>
</dbReference>
<sequence>MDRYLSVMLGRPRIFHDEDIDQEYPERVNDDDMTTTGISSKPKGDDCVMDAPVLHAQLARIIGEISKEVHTLRTVPEDEWIEATQKRTRDLQRWREQLPPILGAVRASSLIPIFQRQNTVLRLAYAHAIILANRPFLLSNFADLARRPGSKHQKFRENIQECVKAAKMVVKVVNQIAEDGMLFQVFWFTQYISFCAVAVLYIYTIQQHQSEAIAMTPSTVEGDGEDCFDLAQRCQRSIAGATRQNSPSRRCSLILEELRLEVFRQVRRAGTGGLLLENRPVEAAADGSSSTQNQVLVDHFTHLSDGSVFPEDFGSFSAELLAPEIVENWGMMGWAQLDSWAFSNNSEDQGMGSWQFP</sequence>
<comment type="caution">
    <text evidence="8">The sequence shown here is derived from an EMBL/GenBank/DDBJ whole genome shotgun (WGS) entry which is preliminary data.</text>
</comment>
<keyword evidence="6" id="KW-1133">Transmembrane helix</keyword>
<dbReference type="GO" id="GO:0005634">
    <property type="term" value="C:nucleus"/>
    <property type="evidence" value="ECO:0007669"/>
    <property type="project" value="UniProtKB-SubCell"/>
</dbReference>
<evidence type="ECO:0000256" key="5">
    <source>
        <dbReference type="ARBA" id="ARBA00023242"/>
    </source>
</evidence>
<dbReference type="GO" id="GO:0043565">
    <property type="term" value="F:sequence-specific DNA binding"/>
    <property type="evidence" value="ECO:0007669"/>
    <property type="project" value="TreeGrafter"/>
</dbReference>
<dbReference type="EMBL" id="NAJN01000001">
    <property type="protein sequence ID" value="TKA82449.1"/>
    <property type="molecule type" value="Genomic_DNA"/>
</dbReference>